<comment type="function">
    <text evidence="5">Involved in formation and maintenance of cell shape.</text>
</comment>
<dbReference type="InterPro" id="IPR007221">
    <property type="entry name" value="MreC"/>
</dbReference>
<dbReference type="InterPro" id="IPR042175">
    <property type="entry name" value="Cell/Rod_MreC_2"/>
</dbReference>
<dbReference type="EMBL" id="SACM01000004">
    <property type="protein sequence ID" value="RVT83579.1"/>
    <property type="molecule type" value="Genomic_DNA"/>
</dbReference>
<dbReference type="GO" id="GO:0005886">
    <property type="term" value="C:plasma membrane"/>
    <property type="evidence" value="ECO:0007669"/>
    <property type="project" value="TreeGrafter"/>
</dbReference>
<dbReference type="OrthoDB" id="9808025at2"/>
<protein>
    <recommendedName>
        <fullName evidence="2 5">Cell shape-determining protein MreC</fullName>
    </recommendedName>
    <alternativeName>
        <fullName evidence="4 5">Cell shape protein MreC</fullName>
    </alternativeName>
</protein>
<dbReference type="NCBIfam" id="TIGR00219">
    <property type="entry name" value="mreC"/>
    <property type="match status" value="1"/>
</dbReference>
<dbReference type="PANTHER" id="PTHR34138:SF1">
    <property type="entry name" value="CELL SHAPE-DETERMINING PROTEIN MREC"/>
    <property type="match status" value="1"/>
</dbReference>
<dbReference type="Proteomes" id="UP000288587">
    <property type="component" value="Unassembled WGS sequence"/>
</dbReference>
<evidence type="ECO:0000259" key="7">
    <source>
        <dbReference type="Pfam" id="PF04085"/>
    </source>
</evidence>
<feature type="region of interest" description="Disordered" evidence="6">
    <location>
        <begin position="289"/>
        <end position="308"/>
    </location>
</feature>
<evidence type="ECO:0000256" key="5">
    <source>
        <dbReference type="PIRNR" id="PIRNR038471"/>
    </source>
</evidence>
<dbReference type="Gene3D" id="2.40.10.340">
    <property type="entry name" value="Rod shape-determining protein MreC, domain 1"/>
    <property type="match status" value="1"/>
</dbReference>
<proteinExistence type="inferred from homology"/>
<dbReference type="RefSeq" id="WP_127683543.1">
    <property type="nucleotide sequence ID" value="NZ_SACM01000004.1"/>
</dbReference>
<gene>
    <name evidence="8" type="primary">mreC</name>
    <name evidence="8" type="ORF">EOD73_13435</name>
</gene>
<comment type="similarity">
    <text evidence="1 5">Belongs to the MreC family.</text>
</comment>
<dbReference type="GO" id="GO:0008360">
    <property type="term" value="P:regulation of cell shape"/>
    <property type="evidence" value="ECO:0007669"/>
    <property type="project" value="UniProtKB-KW"/>
</dbReference>
<dbReference type="PIRSF" id="PIRSF038471">
    <property type="entry name" value="MreC"/>
    <property type="match status" value="1"/>
</dbReference>
<evidence type="ECO:0000256" key="3">
    <source>
        <dbReference type="ARBA" id="ARBA00022960"/>
    </source>
</evidence>
<keyword evidence="3 5" id="KW-0133">Cell shape</keyword>
<comment type="caution">
    <text evidence="8">The sequence shown here is derived from an EMBL/GenBank/DDBJ whole genome shotgun (WGS) entry which is preliminary data.</text>
</comment>
<dbReference type="InterPro" id="IPR055342">
    <property type="entry name" value="MreC_beta-barrel_core"/>
</dbReference>
<dbReference type="Pfam" id="PF04085">
    <property type="entry name" value="MreC"/>
    <property type="match status" value="1"/>
</dbReference>
<dbReference type="InterPro" id="IPR042177">
    <property type="entry name" value="Cell/Rod_1"/>
</dbReference>
<keyword evidence="9" id="KW-1185">Reference proteome</keyword>
<reference evidence="8 9" key="1">
    <citation type="submission" date="2019-01" db="EMBL/GenBank/DDBJ databases">
        <authorList>
            <person name="Chen W.-M."/>
        </authorList>
    </citation>
    <scope>NUCLEOTIDE SEQUENCE [LARGE SCALE GENOMIC DNA]</scope>
    <source>
        <strain evidence="8 9">CCP-18</strain>
    </source>
</reference>
<evidence type="ECO:0000256" key="1">
    <source>
        <dbReference type="ARBA" id="ARBA00009369"/>
    </source>
</evidence>
<evidence type="ECO:0000256" key="4">
    <source>
        <dbReference type="ARBA" id="ARBA00032089"/>
    </source>
</evidence>
<dbReference type="Gene3D" id="2.40.10.350">
    <property type="entry name" value="Rod shape-determining protein MreC, domain 2"/>
    <property type="match status" value="1"/>
</dbReference>
<sequence>MSLGTLDRRPPPLFRQGTSALNKLLLCGALAVLLMVADTRWGLTGPLRSALATVLAPVQRVLLSPLQAFENLGDRLRGAEAAMKAEAEARERLAAQALVLARSRNLQAENEHLRRLLALRDTLPVQTLAAEVLFESGDLYARRVVIDRGARDALHPGAPVIDERGVLGQLQRVHAGTSELVLLTDRDSSIPVQNARSQALHIAVGGERSAGLELRFVAANADIREGDVLRTSGLDGVYPPGLPVARVESVQRQADSVFAKVTARPYAVADRARQVLVLRPLPGVAEARAEAALAPPPAARPPAKGSRP</sequence>
<accession>A0A3S2UBE6</accession>
<evidence type="ECO:0000256" key="6">
    <source>
        <dbReference type="SAM" id="MobiDB-lite"/>
    </source>
</evidence>
<name>A0A3S2UBE6_9BURK</name>
<dbReference type="AlphaFoldDB" id="A0A3S2UBE6"/>
<evidence type="ECO:0000313" key="8">
    <source>
        <dbReference type="EMBL" id="RVT83579.1"/>
    </source>
</evidence>
<evidence type="ECO:0000313" key="9">
    <source>
        <dbReference type="Proteomes" id="UP000288587"/>
    </source>
</evidence>
<organism evidence="8 9">
    <name type="scientific">Inhella crocodyli</name>
    <dbReference type="NCBI Taxonomy" id="2499851"/>
    <lineage>
        <taxon>Bacteria</taxon>
        <taxon>Pseudomonadati</taxon>
        <taxon>Pseudomonadota</taxon>
        <taxon>Betaproteobacteria</taxon>
        <taxon>Burkholderiales</taxon>
        <taxon>Sphaerotilaceae</taxon>
        <taxon>Inhella</taxon>
    </lineage>
</organism>
<evidence type="ECO:0000256" key="2">
    <source>
        <dbReference type="ARBA" id="ARBA00013855"/>
    </source>
</evidence>
<feature type="domain" description="Rod shape-determining protein MreC beta-barrel core" evidence="7">
    <location>
        <begin position="132"/>
        <end position="278"/>
    </location>
</feature>
<dbReference type="PANTHER" id="PTHR34138">
    <property type="entry name" value="CELL SHAPE-DETERMINING PROTEIN MREC"/>
    <property type="match status" value="1"/>
</dbReference>